<evidence type="ECO:0000313" key="14">
    <source>
        <dbReference type="EMBL" id="RKQ93136.1"/>
    </source>
</evidence>
<comment type="subcellular location">
    <subcellularLocation>
        <location evidence="2">Cell membrane</location>
    </subcellularLocation>
</comment>
<name>A0A660LFS8_9ACTN</name>
<comment type="catalytic activity">
    <reaction evidence="1">
        <text>ATP + protein L-histidine = ADP + protein N-phospho-L-histidine.</text>
        <dbReference type="EC" id="2.7.13.3"/>
    </reaction>
</comment>
<dbReference type="InterPro" id="IPR036890">
    <property type="entry name" value="HATPase_C_sf"/>
</dbReference>
<dbReference type="FunFam" id="1.10.287.130:FF:000001">
    <property type="entry name" value="Two-component sensor histidine kinase"/>
    <property type="match status" value="1"/>
</dbReference>
<dbReference type="CDD" id="cd00082">
    <property type="entry name" value="HisKA"/>
    <property type="match status" value="1"/>
</dbReference>
<dbReference type="InterPro" id="IPR036097">
    <property type="entry name" value="HisK_dim/P_sf"/>
</dbReference>
<reference evidence="14 15" key="1">
    <citation type="submission" date="2018-10" db="EMBL/GenBank/DDBJ databases">
        <title>Genomic Encyclopedia of Archaeal and Bacterial Type Strains, Phase II (KMG-II): from individual species to whole genera.</title>
        <authorList>
            <person name="Goeker M."/>
        </authorList>
    </citation>
    <scope>NUCLEOTIDE SEQUENCE [LARGE SCALE GENOMIC DNA]</scope>
    <source>
        <strain evidence="14 15">DSM 14954</strain>
    </source>
</reference>
<dbReference type="Pfam" id="PF02518">
    <property type="entry name" value="HATPase_c"/>
    <property type="match status" value="1"/>
</dbReference>
<feature type="domain" description="HAMP" evidence="13">
    <location>
        <begin position="168"/>
        <end position="221"/>
    </location>
</feature>
<dbReference type="InterPro" id="IPR004358">
    <property type="entry name" value="Sig_transdc_His_kin-like_C"/>
</dbReference>
<dbReference type="PANTHER" id="PTHR45436">
    <property type="entry name" value="SENSOR HISTIDINE KINASE YKOH"/>
    <property type="match status" value="1"/>
</dbReference>
<dbReference type="Proteomes" id="UP000278962">
    <property type="component" value="Unassembled WGS sequence"/>
</dbReference>
<organism evidence="14 15">
    <name type="scientific">Solirubrobacter pauli</name>
    <dbReference type="NCBI Taxonomy" id="166793"/>
    <lineage>
        <taxon>Bacteria</taxon>
        <taxon>Bacillati</taxon>
        <taxon>Actinomycetota</taxon>
        <taxon>Thermoleophilia</taxon>
        <taxon>Solirubrobacterales</taxon>
        <taxon>Solirubrobacteraceae</taxon>
        <taxon>Solirubrobacter</taxon>
    </lineage>
</organism>
<dbReference type="SMART" id="SM00387">
    <property type="entry name" value="HATPase_c"/>
    <property type="match status" value="1"/>
</dbReference>
<evidence type="ECO:0000256" key="3">
    <source>
        <dbReference type="ARBA" id="ARBA00012438"/>
    </source>
</evidence>
<dbReference type="InterPro" id="IPR005467">
    <property type="entry name" value="His_kinase_dom"/>
</dbReference>
<dbReference type="SMART" id="SM00388">
    <property type="entry name" value="HisKA"/>
    <property type="match status" value="1"/>
</dbReference>
<keyword evidence="9" id="KW-0902">Two-component regulatory system</keyword>
<dbReference type="SUPFAM" id="SSF55874">
    <property type="entry name" value="ATPase domain of HSP90 chaperone/DNA topoisomerase II/histidine kinase"/>
    <property type="match status" value="1"/>
</dbReference>
<evidence type="ECO:0000256" key="11">
    <source>
        <dbReference type="SAM" id="Phobius"/>
    </source>
</evidence>
<dbReference type="AlphaFoldDB" id="A0A660LFS8"/>
<dbReference type="Pfam" id="PF00512">
    <property type="entry name" value="HisKA"/>
    <property type="match status" value="1"/>
</dbReference>
<dbReference type="GO" id="GO:0005886">
    <property type="term" value="C:plasma membrane"/>
    <property type="evidence" value="ECO:0007669"/>
    <property type="project" value="UniProtKB-SubCell"/>
</dbReference>
<evidence type="ECO:0000259" key="13">
    <source>
        <dbReference type="PROSITE" id="PS50885"/>
    </source>
</evidence>
<dbReference type="PANTHER" id="PTHR45436:SF5">
    <property type="entry name" value="SENSOR HISTIDINE KINASE TRCS"/>
    <property type="match status" value="1"/>
</dbReference>
<sequence length="439" mass="46359">MPLRFKLTLAFTGVMAVLLTAAGIVLSVLVAENLDSTIDDGLGARARDAAAVVRGGALAATGEPYAQVLTLDGRVKDTSTGAGNRPLLDSTEVAAARAGDVIAEARRDSTDLRLLARPVRADGEPAILVVGESLVQREKALAALHALLLVGGPLALLIASAIGYALAAAALRPVERMRRHAAAFTAAETSERLPVPPANDEIGRLGRTLNEMLDRLQVAFKRERAFVSDASHELRTPLAILRTELELALRGEHTRDELEDALRSAAEEAERLSRLAEDLLVIARSDQGRLPVRPEPIEAGEMLARVAGRFRTRARAEGRPLAPDPSPGVIFEADPARIEQALANLVDNALHHGTGTVRLSAREADGAVELHVSDEGPGFPPDFIPRAFERFTRADEARTRGGTGLGLAIAAAIATAHGGTAHAANGERGADVWISLPST</sequence>
<dbReference type="SUPFAM" id="SSF47384">
    <property type="entry name" value="Homodimeric domain of signal transducing histidine kinase"/>
    <property type="match status" value="1"/>
</dbReference>
<gene>
    <name evidence="14" type="ORF">C8N24_2996</name>
</gene>
<protein>
    <recommendedName>
        <fullName evidence="3">histidine kinase</fullName>
        <ecNumber evidence="3">2.7.13.3</ecNumber>
    </recommendedName>
</protein>
<comment type="caution">
    <text evidence="14">The sequence shown here is derived from an EMBL/GenBank/DDBJ whole genome shotgun (WGS) entry which is preliminary data.</text>
</comment>
<keyword evidence="15" id="KW-1185">Reference proteome</keyword>
<evidence type="ECO:0000313" key="15">
    <source>
        <dbReference type="Proteomes" id="UP000278962"/>
    </source>
</evidence>
<dbReference type="PRINTS" id="PR00344">
    <property type="entry name" value="BCTRLSENSOR"/>
</dbReference>
<keyword evidence="8 11" id="KW-1133">Transmembrane helix</keyword>
<dbReference type="PROSITE" id="PS50109">
    <property type="entry name" value="HIS_KIN"/>
    <property type="match status" value="1"/>
</dbReference>
<evidence type="ECO:0000256" key="9">
    <source>
        <dbReference type="ARBA" id="ARBA00023012"/>
    </source>
</evidence>
<dbReference type="CDD" id="cd06225">
    <property type="entry name" value="HAMP"/>
    <property type="match status" value="1"/>
</dbReference>
<evidence type="ECO:0000256" key="7">
    <source>
        <dbReference type="ARBA" id="ARBA00022777"/>
    </source>
</evidence>
<accession>A0A660LFS8</accession>
<evidence type="ECO:0000256" key="4">
    <source>
        <dbReference type="ARBA" id="ARBA00022553"/>
    </source>
</evidence>
<evidence type="ECO:0000256" key="1">
    <source>
        <dbReference type="ARBA" id="ARBA00000085"/>
    </source>
</evidence>
<dbReference type="EC" id="2.7.13.3" evidence="3"/>
<dbReference type="SMART" id="SM00304">
    <property type="entry name" value="HAMP"/>
    <property type="match status" value="1"/>
</dbReference>
<dbReference type="InterPro" id="IPR003594">
    <property type="entry name" value="HATPase_dom"/>
</dbReference>
<keyword evidence="5" id="KW-0808">Transferase</keyword>
<dbReference type="PROSITE" id="PS50885">
    <property type="entry name" value="HAMP"/>
    <property type="match status" value="1"/>
</dbReference>
<dbReference type="GO" id="GO:0000155">
    <property type="term" value="F:phosphorelay sensor kinase activity"/>
    <property type="evidence" value="ECO:0007669"/>
    <property type="project" value="InterPro"/>
</dbReference>
<keyword evidence="7 14" id="KW-0418">Kinase</keyword>
<dbReference type="CDD" id="cd00075">
    <property type="entry name" value="HATPase"/>
    <property type="match status" value="1"/>
</dbReference>
<dbReference type="Gene3D" id="6.10.340.10">
    <property type="match status" value="1"/>
</dbReference>
<evidence type="ECO:0000256" key="5">
    <source>
        <dbReference type="ARBA" id="ARBA00022679"/>
    </source>
</evidence>
<evidence type="ECO:0000256" key="6">
    <source>
        <dbReference type="ARBA" id="ARBA00022692"/>
    </source>
</evidence>
<evidence type="ECO:0000259" key="12">
    <source>
        <dbReference type="PROSITE" id="PS50109"/>
    </source>
</evidence>
<dbReference type="Gene3D" id="1.10.287.130">
    <property type="match status" value="1"/>
</dbReference>
<proteinExistence type="predicted"/>
<dbReference type="Pfam" id="PF00672">
    <property type="entry name" value="HAMP"/>
    <property type="match status" value="1"/>
</dbReference>
<dbReference type="EMBL" id="RBIL01000001">
    <property type="protein sequence ID" value="RKQ93136.1"/>
    <property type="molecule type" value="Genomic_DNA"/>
</dbReference>
<dbReference type="InterPro" id="IPR050428">
    <property type="entry name" value="TCS_sensor_his_kinase"/>
</dbReference>
<dbReference type="InterPro" id="IPR003661">
    <property type="entry name" value="HisK_dim/P_dom"/>
</dbReference>
<feature type="transmembrane region" description="Helical" evidence="11">
    <location>
        <begin position="146"/>
        <end position="171"/>
    </location>
</feature>
<dbReference type="InterPro" id="IPR003660">
    <property type="entry name" value="HAMP_dom"/>
</dbReference>
<feature type="domain" description="Histidine kinase" evidence="12">
    <location>
        <begin position="229"/>
        <end position="439"/>
    </location>
</feature>
<dbReference type="Gene3D" id="3.30.565.10">
    <property type="entry name" value="Histidine kinase-like ATPase, C-terminal domain"/>
    <property type="match status" value="1"/>
</dbReference>
<keyword evidence="4" id="KW-0597">Phosphoprotein</keyword>
<dbReference type="RefSeq" id="WP_121250981.1">
    <property type="nucleotide sequence ID" value="NZ_RBIL01000001.1"/>
</dbReference>
<evidence type="ECO:0000256" key="2">
    <source>
        <dbReference type="ARBA" id="ARBA00004236"/>
    </source>
</evidence>
<keyword evidence="6 11" id="KW-0812">Transmembrane</keyword>
<dbReference type="SUPFAM" id="SSF158472">
    <property type="entry name" value="HAMP domain-like"/>
    <property type="match status" value="1"/>
</dbReference>
<keyword evidence="10 11" id="KW-0472">Membrane</keyword>
<evidence type="ECO:0000256" key="10">
    <source>
        <dbReference type="ARBA" id="ARBA00023136"/>
    </source>
</evidence>
<evidence type="ECO:0000256" key="8">
    <source>
        <dbReference type="ARBA" id="ARBA00022989"/>
    </source>
</evidence>